<feature type="transmembrane region" description="Helical" evidence="2">
    <location>
        <begin position="73"/>
        <end position="93"/>
    </location>
</feature>
<feature type="compositionally biased region" description="Low complexity" evidence="1">
    <location>
        <begin position="33"/>
        <end position="47"/>
    </location>
</feature>
<reference evidence="4" key="1">
    <citation type="journal article" date="2020" name="Fungal Divers.">
        <title>Resolving the Mortierellaceae phylogeny through synthesis of multi-gene phylogenetics and phylogenomics.</title>
        <authorList>
            <person name="Vandepol N."/>
            <person name="Liber J."/>
            <person name="Desiro A."/>
            <person name="Na H."/>
            <person name="Kennedy M."/>
            <person name="Barry K."/>
            <person name="Grigoriev I.V."/>
            <person name="Miller A.N."/>
            <person name="O'Donnell K."/>
            <person name="Stajich J.E."/>
            <person name="Bonito G."/>
        </authorList>
    </citation>
    <scope>NUCLEOTIDE SEQUENCE</scope>
    <source>
        <strain evidence="4">BC1065</strain>
    </source>
</reference>
<keyword evidence="2" id="KW-1133">Transmembrane helix</keyword>
<feature type="transmembrane region" description="Helical" evidence="2">
    <location>
        <begin position="113"/>
        <end position="136"/>
    </location>
</feature>
<evidence type="ECO:0000256" key="2">
    <source>
        <dbReference type="SAM" id="Phobius"/>
    </source>
</evidence>
<dbReference type="AlphaFoldDB" id="A0A9P6U6I5"/>
<feature type="transmembrane region" description="Helical" evidence="2">
    <location>
        <begin position="203"/>
        <end position="222"/>
    </location>
</feature>
<feature type="compositionally biased region" description="Low complexity" evidence="1">
    <location>
        <begin position="167"/>
        <end position="178"/>
    </location>
</feature>
<dbReference type="SUPFAM" id="SSF81343">
    <property type="entry name" value="Fumarate reductase respiratory complex transmembrane subunits"/>
    <property type="match status" value="1"/>
</dbReference>
<dbReference type="PANTHER" id="PTHR38409">
    <property type="entry name" value="MDM10-COMPLEMENTING PROTEIN 1"/>
    <property type="match status" value="1"/>
</dbReference>
<dbReference type="InterPro" id="IPR034804">
    <property type="entry name" value="SQR/QFR_C/D"/>
</dbReference>
<name>A0A9P6U6I5_9FUNG</name>
<evidence type="ECO:0000313" key="4">
    <source>
        <dbReference type="EMBL" id="KAG0261393.1"/>
    </source>
</evidence>
<dbReference type="InterPro" id="IPR039960">
    <property type="entry name" value="MCP1"/>
</dbReference>
<dbReference type="GO" id="GO:0055088">
    <property type="term" value="P:lipid homeostasis"/>
    <property type="evidence" value="ECO:0007669"/>
    <property type="project" value="InterPro"/>
</dbReference>
<keyword evidence="5" id="KW-1185">Reference proteome</keyword>
<proteinExistence type="predicted"/>
<accession>A0A9P6U6I5</accession>
<dbReference type="InterPro" id="IPR012472">
    <property type="entry name" value="MCP1_TM"/>
</dbReference>
<gene>
    <name evidence="4" type="ORF">DFQ27_002978</name>
</gene>
<feature type="compositionally biased region" description="Basic and acidic residues" evidence="1">
    <location>
        <begin position="10"/>
        <end position="26"/>
    </location>
</feature>
<protein>
    <recommendedName>
        <fullName evidence="3">Mitochondrial adapter protein MCP1 transmembrane domain-containing protein</fullName>
    </recommendedName>
</protein>
<feature type="transmembrane region" description="Helical" evidence="2">
    <location>
        <begin position="250"/>
        <end position="272"/>
    </location>
</feature>
<feature type="domain" description="Mitochondrial adapter protein MCP1 transmembrane" evidence="3">
    <location>
        <begin position="210"/>
        <end position="302"/>
    </location>
</feature>
<dbReference type="EMBL" id="JAAAJB010000218">
    <property type="protein sequence ID" value="KAG0261393.1"/>
    <property type="molecule type" value="Genomic_DNA"/>
</dbReference>
<keyword evidence="2" id="KW-0812">Transmembrane</keyword>
<evidence type="ECO:0000313" key="5">
    <source>
        <dbReference type="Proteomes" id="UP000807716"/>
    </source>
</evidence>
<dbReference type="Proteomes" id="UP000807716">
    <property type="component" value="Unassembled WGS sequence"/>
</dbReference>
<feature type="region of interest" description="Disordered" evidence="1">
    <location>
        <begin position="151"/>
        <end position="178"/>
    </location>
</feature>
<dbReference type="PANTHER" id="PTHR38409:SF1">
    <property type="entry name" value="MITOCHONDRIAL ADAPTER PROTEIN MCP1"/>
    <property type="match status" value="1"/>
</dbReference>
<dbReference type="Pfam" id="PF07950">
    <property type="entry name" value="MCP1_TM"/>
    <property type="match status" value="1"/>
</dbReference>
<organism evidence="4 5">
    <name type="scientific">Actinomortierella ambigua</name>
    <dbReference type="NCBI Taxonomy" id="1343610"/>
    <lineage>
        <taxon>Eukaryota</taxon>
        <taxon>Fungi</taxon>
        <taxon>Fungi incertae sedis</taxon>
        <taxon>Mucoromycota</taxon>
        <taxon>Mortierellomycotina</taxon>
        <taxon>Mortierellomycetes</taxon>
        <taxon>Mortierellales</taxon>
        <taxon>Mortierellaceae</taxon>
        <taxon>Actinomortierella</taxon>
    </lineage>
</organism>
<keyword evidence="2" id="KW-0472">Membrane</keyword>
<comment type="caution">
    <text evidence="4">The sequence shown here is derived from an EMBL/GenBank/DDBJ whole genome shotgun (WGS) entry which is preliminary data.</text>
</comment>
<dbReference type="GO" id="GO:0016020">
    <property type="term" value="C:membrane"/>
    <property type="evidence" value="ECO:0007669"/>
    <property type="project" value="InterPro"/>
</dbReference>
<feature type="transmembrane region" description="Helical" evidence="2">
    <location>
        <begin position="293"/>
        <end position="313"/>
    </location>
</feature>
<sequence>MSTENTLPEVQREHQVEESTTHDGNKTIRSRKTTITTTTTTTSTSSSHGGDVTKKLAYVGLYQTLGKLQAASGVSLAAFVAIHIIPPALAVVGGTELSNRALLWGRVYYQNPLVELTLVVGAFTVHTLSGTLRAFIRTYWKAKPHSRAISVPADEATSDSGNKDRSPSSSAISASDAPNSTSFFESLFSSKAAGVGLFQWQRWTGWSLVPIVLGHAVTYRLVPWLEFGDSSMVDYSLVTFMFRDNALLQYFYFLPLIGVGVYHFAGGLVVSIDRSLPKKYRFSTKTLRETKKAKMVLAAVAIPLLTVGLYRFATAPGYIPMAKYYQRML</sequence>
<evidence type="ECO:0000259" key="3">
    <source>
        <dbReference type="Pfam" id="PF07950"/>
    </source>
</evidence>
<evidence type="ECO:0000256" key="1">
    <source>
        <dbReference type="SAM" id="MobiDB-lite"/>
    </source>
</evidence>
<feature type="region of interest" description="Disordered" evidence="1">
    <location>
        <begin position="1"/>
        <end position="49"/>
    </location>
</feature>
<dbReference type="OrthoDB" id="10259513at2759"/>